<dbReference type="InterPro" id="IPR027939">
    <property type="entry name" value="NMT1/THI5"/>
</dbReference>
<keyword evidence="6" id="KW-0479">Metal-binding</keyword>
<feature type="chain" id="PRO_5038464069" description="Thiamine pyrimidine synthase" evidence="12">
    <location>
        <begin position="23"/>
        <end position="344"/>
    </location>
</feature>
<keyword evidence="8" id="KW-0784">Thiamine biosynthesis</keyword>
<evidence type="ECO:0000313" key="14">
    <source>
        <dbReference type="EMBL" id="SDM27365.1"/>
    </source>
</evidence>
<comment type="subunit">
    <text evidence="4">Homodimer.</text>
</comment>
<dbReference type="STRING" id="146817.SAMN04488502_103122"/>
<dbReference type="InterPro" id="IPR015168">
    <property type="entry name" value="SsuA/THI5"/>
</dbReference>
<evidence type="ECO:0000259" key="13">
    <source>
        <dbReference type="Pfam" id="PF09084"/>
    </source>
</evidence>
<evidence type="ECO:0000256" key="7">
    <source>
        <dbReference type="ARBA" id="ARBA00022898"/>
    </source>
</evidence>
<dbReference type="PANTHER" id="PTHR31528:SF1">
    <property type="entry name" value="4-AMINO-5-HYDROXYMETHYL-2-METHYLPYRIMIDINE PHOSPHATE SYNTHASE THI11-RELATED"/>
    <property type="match status" value="1"/>
</dbReference>
<gene>
    <name evidence="14" type="ORF">SAMN04488502_103122</name>
</gene>
<protein>
    <recommendedName>
        <fullName evidence="10">Thiamine pyrimidine synthase</fullName>
    </recommendedName>
</protein>
<dbReference type="SUPFAM" id="SSF53850">
    <property type="entry name" value="Periplasmic binding protein-like II"/>
    <property type="match status" value="1"/>
</dbReference>
<comment type="pathway">
    <text evidence="2">Cofactor biosynthesis; thiamine diphosphate biosynthesis.</text>
</comment>
<evidence type="ECO:0000256" key="11">
    <source>
        <dbReference type="ARBA" id="ARBA00048179"/>
    </source>
</evidence>
<evidence type="ECO:0000256" key="4">
    <source>
        <dbReference type="ARBA" id="ARBA00011738"/>
    </source>
</evidence>
<dbReference type="Gene3D" id="3.40.190.10">
    <property type="entry name" value="Periplasmic binding protein-like II"/>
    <property type="match status" value="2"/>
</dbReference>
<evidence type="ECO:0000256" key="5">
    <source>
        <dbReference type="ARBA" id="ARBA00022679"/>
    </source>
</evidence>
<feature type="domain" description="SsuA/THI5-like" evidence="13">
    <location>
        <begin position="50"/>
        <end position="263"/>
    </location>
</feature>
<evidence type="ECO:0000256" key="3">
    <source>
        <dbReference type="ARBA" id="ARBA00009406"/>
    </source>
</evidence>
<reference evidence="14 15" key="1">
    <citation type="submission" date="2016-10" db="EMBL/GenBank/DDBJ databases">
        <authorList>
            <person name="de Groot N.N."/>
        </authorList>
    </citation>
    <scope>NUCLEOTIDE SEQUENCE [LARGE SCALE GENOMIC DNA]</scope>
    <source>
        <strain evidence="14 15">DSM 1736</strain>
    </source>
</reference>
<keyword evidence="15" id="KW-1185">Reference proteome</keyword>
<keyword evidence="5" id="KW-0808">Transferase</keyword>
<keyword evidence="9" id="KW-0408">Iron</keyword>
<keyword evidence="7" id="KW-0663">Pyridoxal phosphate</keyword>
<comment type="similarity">
    <text evidence="3">Belongs to the NMT1/THI5 family.</text>
</comment>
<sequence length="344" mass="37557">MKKAHKSIGLLLTMFLLIASLAGCGGTKGTGDSAKGPAKVRVQLKWLPSAQFMGFYYAKEKGYYAAEGLDVELINGGPDLVSTNQVSVGAAEFGIANLYSVLPFIEKGHPVVEIGQIFQKSSFLLVSKKEKGINSPQDLAGKKVGAWLGSAEFPVYALLDKYGIDKDKDLTIVKQDNTMDALLNGSLDAASAHTYNEYLVLLKAGLRPEDINVIDLEQEGSGMLEDCLIVNSEWLAENKDIAVKFMRATMKGWAEACKDPEAATEIVWKYLDAASNNKEHQLNFAKEIAKLVAPSGANAAQMLYLDEAQIKATQDLALKYKVIKKVPDKVYDKQLWEEAAKSLQ</sequence>
<feature type="signal peptide" evidence="12">
    <location>
        <begin position="1"/>
        <end position="22"/>
    </location>
</feature>
<comment type="function">
    <text evidence="1">Responsible for the formation of the pyrimidine heterocycle in the thiamine biosynthesis pathway. Catalyzes the formation of hydroxymethylpyrimidine phosphate (HMP-P) from histidine and pyridoxal phosphate (PLP). The protein uses PLP and the active site histidine to form HMP-P, generating an inactive enzyme. The enzyme can only undergo a single turnover, which suggests it is a suicide enzyme.</text>
</comment>
<evidence type="ECO:0000256" key="2">
    <source>
        <dbReference type="ARBA" id="ARBA00004948"/>
    </source>
</evidence>
<dbReference type="PANTHER" id="PTHR31528">
    <property type="entry name" value="4-AMINO-5-HYDROXYMETHYL-2-METHYLPYRIMIDINE PHOSPHATE SYNTHASE THI11-RELATED"/>
    <property type="match status" value="1"/>
</dbReference>
<dbReference type="GO" id="GO:0009228">
    <property type="term" value="P:thiamine biosynthetic process"/>
    <property type="evidence" value="ECO:0007669"/>
    <property type="project" value="UniProtKB-KW"/>
</dbReference>
<organism evidence="14 15">
    <name type="scientific">Dendrosporobacter quercicolus</name>
    <dbReference type="NCBI Taxonomy" id="146817"/>
    <lineage>
        <taxon>Bacteria</taxon>
        <taxon>Bacillati</taxon>
        <taxon>Bacillota</taxon>
        <taxon>Negativicutes</taxon>
        <taxon>Selenomonadales</taxon>
        <taxon>Sporomusaceae</taxon>
        <taxon>Dendrosporobacter</taxon>
    </lineage>
</organism>
<evidence type="ECO:0000256" key="10">
    <source>
        <dbReference type="ARBA" id="ARBA00033171"/>
    </source>
</evidence>
<proteinExistence type="inferred from homology"/>
<dbReference type="Pfam" id="PF09084">
    <property type="entry name" value="NMT1"/>
    <property type="match status" value="1"/>
</dbReference>
<evidence type="ECO:0000256" key="6">
    <source>
        <dbReference type="ARBA" id="ARBA00022723"/>
    </source>
</evidence>
<dbReference type="RefSeq" id="WP_217636868.1">
    <property type="nucleotide sequence ID" value="NZ_FNHB01000003.1"/>
</dbReference>
<evidence type="ECO:0000256" key="12">
    <source>
        <dbReference type="SAM" id="SignalP"/>
    </source>
</evidence>
<evidence type="ECO:0000313" key="15">
    <source>
        <dbReference type="Proteomes" id="UP000214880"/>
    </source>
</evidence>
<name>A0A1G9RXZ2_9FIRM</name>
<dbReference type="Proteomes" id="UP000214880">
    <property type="component" value="Unassembled WGS sequence"/>
</dbReference>
<dbReference type="GO" id="GO:0016740">
    <property type="term" value="F:transferase activity"/>
    <property type="evidence" value="ECO:0007669"/>
    <property type="project" value="UniProtKB-KW"/>
</dbReference>
<dbReference type="GO" id="GO:0046872">
    <property type="term" value="F:metal ion binding"/>
    <property type="evidence" value="ECO:0007669"/>
    <property type="project" value="UniProtKB-KW"/>
</dbReference>
<evidence type="ECO:0000256" key="1">
    <source>
        <dbReference type="ARBA" id="ARBA00003469"/>
    </source>
</evidence>
<dbReference type="EMBL" id="FNHB01000003">
    <property type="protein sequence ID" value="SDM27365.1"/>
    <property type="molecule type" value="Genomic_DNA"/>
</dbReference>
<dbReference type="AlphaFoldDB" id="A0A1G9RXZ2"/>
<keyword evidence="12" id="KW-0732">Signal</keyword>
<comment type="catalytic activity">
    <reaction evidence="11">
        <text>N(6)-(pyridoxal phosphate)-L-lysyl-[4-amino-5-hydroxymethyl-2-methylpyrimidine phosphate synthase] + L-histidyl-[4-amino-5-hydroxymethyl-2-methylpyrimidine phosphate synthase] + 2 Fe(3+) + 4 H2O = L-lysyl-[4-amino-5-hydroxymethyl-2-methylpyrimidine phosphate synthase] + (2S)-2-amino-5-hydroxy-4-oxopentanoyl-[4-amino-5-hydroxymethyl-2-methylpyrimidine phosphate synthase] + 4-amino-2-methyl-5-(phosphooxymethyl)pyrimidine + 3-oxopropanoate + 2 Fe(2+) + 2 H(+)</text>
        <dbReference type="Rhea" id="RHEA:65756"/>
        <dbReference type="Rhea" id="RHEA-COMP:16892"/>
        <dbReference type="Rhea" id="RHEA-COMP:16893"/>
        <dbReference type="Rhea" id="RHEA-COMP:16894"/>
        <dbReference type="Rhea" id="RHEA-COMP:16895"/>
        <dbReference type="ChEBI" id="CHEBI:15377"/>
        <dbReference type="ChEBI" id="CHEBI:15378"/>
        <dbReference type="ChEBI" id="CHEBI:29033"/>
        <dbReference type="ChEBI" id="CHEBI:29034"/>
        <dbReference type="ChEBI" id="CHEBI:29969"/>
        <dbReference type="ChEBI" id="CHEBI:29979"/>
        <dbReference type="ChEBI" id="CHEBI:33190"/>
        <dbReference type="ChEBI" id="CHEBI:58354"/>
        <dbReference type="ChEBI" id="CHEBI:143915"/>
        <dbReference type="ChEBI" id="CHEBI:157692"/>
    </reaction>
    <physiologicalReaction direction="left-to-right" evidence="11">
        <dbReference type="Rhea" id="RHEA:65757"/>
    </physiologicalReaction>
</comment>
<accession>A0A1G9RXZ2</accession>
<evidence type="ECO:0000256" key="8">
    <source>
        <dbReference type="ARBA" id="ARBA00022977"/>
    </source>
</evidence>
<evidence type="ECO:0000256" key="9">
    <source>
        <dbReference type="ARBA" id="ARBA00023004"/>
    </source>
</evidence>
<dbReference type="PROSITE" id="PS51257">
    <property type="entry name" value="PROKAR_LIPOPROTEIN"/>
    <property type="match status" value="1"/>
</dbReference>